<keyword evidence="3" id="KW-1185">Reference proteome</keyword>
<dbReference type="Proteomes" id="UP000178953">
    <property type="component" value="Unassembled WGS sequence"/>
</dbReference>
<dbReference type="AlphaFoldDB" id="A0A1E8QAE3"/>
<feature type="signal peptide" evidence="1">
    <location>
        <begin position="1"/>
        <end position="26"/>
    </location>
</feature>
<dbReference type="InterPro" id="IPR015943">
    <property type="entry name" value="WD40/YVTN_repeat-like_dom_sf"/>
</dbReference>
<reference evidence="2 3" key="1">
    <citation type="submission" date="2016-09" db="EMBL/GenBank/DDBJ databases">
        <title>genome sequence of Mycobacterium sp. 739 SCH.</title>
        <authorList>
            <person name="Greninger A.L."/>
            <person name="Qin X."/>
            <person name="Jerome K."/>
            <person name="Vora S."/>
            <person name="Quinn K."/>
        </authorList>
    </citation>
    <scope>NUCLEOTIDE SEQUENCE [LARGE SCALE GENOMIC DNA]</scope>
    <source>
        <strain evidence="2 3">SCH</strain>
    </source>
</reference>
<sequence>MALRSISLVLTATCLLAGVAAPHALAEPAAVPVVRPVLVAQIPHDPNAYTEGLELDGGTLYEATGLAGKSDLREVDPNTGVVRRSVPLPGNYFSEGITVVGDRIWQLTYQNGVALEWDKATLTLLREVSVPPDFGWGICPVGDRLVVSDGTGRLRFVEPGTLEEVGSVDVTRDGNAVTGLNELDCVDGQVWASLWPSDEIARIDPTTGKINLVADMSGLFAGQDRTVEQVFSGIAHVAGDEFLVDAKKWPSMYRVRIDG</sequence>
<evidence type="ECO:0000313" key="2">
    <source>
        <dbReference type="EMBL" id="OFJ55558.1"/>
    </source>
</evidence>
<evidence type="ECO:0000256" key="1">
    <source>
        <dbReference type="SAM" id="SignalP"/>
    </source>
</evidence>
<dbReference type="InterPro" id="IPR007788">
    <property type="entry name" value="QCT"/>
</dbReference>
<dbReference type="PANTHER" id="PTHR31270:SF1">
    <property type="entry name" value="GLUTAMINYL-PEPTIDE CYCLOTRANSFERASE"/>
    <property type="match status" value="1"/>
</dbReference>
<dbReference type="Gene3D" id="2.130.10.10">
    <property type="entry name" value="YVTN repeat-like/Quinoprotein amine dehydrogenase"/>
    <property type="match status" value="1"/>
</dbReference>
<evidence type="ECO:0000313" key="3">
    <source>
        <dbReference type="Proteomes" id="UP000178953"/>
    </source>
</evidence>
<accession>A0A1E8QAE3</accession>
<keyword evidence="1" id="KW-0732">Signal</keyword>
<dbReference type="PANTHER" id="PTHR31270">
    <property type="entry name" value="GLUTAMINYL-PEPTIDE CYCLOTRANSFERASE"/>
    <property type="match status" value="1"/>
</dbReference>
<dbReference type="GO" id="GO:0016603">
    <property type="term" value="F:glutaminyl-peptide cyclotransferase activity"/>
    <property type="evidence" value="ECO:0007669"/>
    <property type="project" value="InterPro"/>
</dbReference>
<dbReference type="RefSeq" id="WP_070351297.1">
    <property type="nucleotide sequence ID" value="NZ_CP043474.1"/>
</dbReference>
<dbReference type="EMBL" id="MCHX01000002">
    <property type="protein sequence ID" value="OFJ55558.1"/>
    <property type="molecule type" value="Genomic_DNA"/>
</dbReference>
<dbReference type="OrthoDB" id="9783700at2"/>
<feature type="chain" id="PRO_5030027187" evidence="1">
    <location>
        <begin position="27"/>
        <end position="259"/>
    </location>
</feature>
<proteinExistence type="predicted"/>
<gene>
    <name evidence="2" type="ORF">BEL07_01235</name>
</gene>
<dbReference type="SUPFAM" id="SSF63829">
    <property type="entry name" value="Calcium-dependent phosphotriesterase"/>
    <property type="match status" value="1"/>
</dbReference>
<protein>
    <submittedName>
        <fullName evidence="2">Glutaminyl-peptide cyclotransferase</fullName>
    </submittedName>
</protein>
<dbReference type="Pfam" id="PF05096">
    <property type="entry name" value="Glu_cyclase_2"/>
    <property type="match status" value="1"/>
</dbReference>
<name>A0A1E8QAE3_9MYCO</name>
<organism evidence="2 3">
    <name type="scientific">Mycolicibacterium grossiae</name>
    <dbReference type="NCBI Taxonomy" id="1552759"/>
    <lineage>
        <taxon>Bacteria</taxon>
        <taxon>Bacillati</taxon>
        <taxon>Actinomycetota</taxon>
        <taxon>Actinomycetes</taxon>
        <taxon>Mycobacteriales</taxon>
        <taxon>Mycobacteriaceae</taxon>
        <taxon>Mycolicibacterium</taxon>
    </lineage>
</organism>
<keyword evidence="2" id="KW-0808">Transferase</keyword>
<comment type="caution">
    <text evidence="2">The sequence shown here is derived from an EMBL/GenBank/DDBJ whole genome shotgun (WGS) entry which is preliminary data.</text>
</comment>